<dbReference type="CDD" id="cd20169">
    <property type="entry name" value="Peptidase_M90_mtfA"/>
    <property type="match status" value="1"/>
</dbReference>
<keyword evidence="2" id="KW-1185">Reference proteome</keyword>
<dbReference type="Gene3D" id="3.40.390.10">
    <property type="entry name" value="Collagenase (Catalytic Domain)"/>
    <property type="match status" value="1"/>
</dbReference>
<dbReference type="Gene3D" id="1.10.472.150">
    <property type="entry name" value="Glucose-regulated metallo-peptidase M90, N-terminal domain"/>
    <property type="match status" value="1"/>
</dbReference>
<dbReference type="GO" id="GO:0004177">
    <property type="term" value="F:aminopeptidase activity"/>
    <property type="evidence" value="ECO:0007669"/>
    <property type="project" value="TreeGrafter"/>
</dbReference>
<evidence type="ECO:0000313" key="2">
    <source>
        <dbReference type="Proteomes" id="UP000288587"/>
    </source>
</evidence>
<dbReference type="SUPFAM" id="SSF55486">
    <property type="entry name" value="Metalloproteases ('zincins'), catalytic domain"/>
    <property type="match status" value="1"/>
</dbReference>
<dbReference type="PANTHER" id="PTHR30164">
    <property type="entry name" value="MTFA PEPTIDASE"/>
    <property type="match status" value="1"/>
</dbReference>
<name>A0A3S2UXA7_9BURK</name>
<reference evidence="1 2" key="1">
    <citation type="submission" date="2019-01" db="EMBL/GenBank/DDBJ databases">
        <authorList>
            <person name="Chen W.-M."/>
        </authorList>
    </citation>
    <scope>NUCLEOTIDE SEQUENCE [LARGE SCALE GENOMIC DNA]</scope>
    <source>
        <strain evidence="1 2">CCP-18</strain>
    </source>
</reference>
<evidence type="ECO:0000313" key="1">
    <source>
        <dbReference type="EMBL" id="RVT82948.1"/>
    </source>
</evidence>
<comment type="caution">
    <text evidence="1">The sequence shown here is derived from an EMBL/GenBank/DDBJ whole genome shotgun (WGS) entry which is preliminary data.</text>
</comment>
<dbReference type="PANTHER" id="PTHR30164:SF2">
    <property type="entry name" value="PROTEIN MTFA"/>
    <property type="match status" value="1"/>
</dbReference>
<dbReference type="GO" id="GO:0005829">
    <property type="term" value="C:cytosol"/>
    <property type="evidence" value="ECO:0007669"/>
    <property type="project" value="TreeGrafter"/>
</dbReference>
<gene>
    <name evidence="1" type="ORF">EOD73_15390</name>
</gene>
<dbReference type="Pfam" id="PF06167">
    <property type="entry name" value="Peptidase_M90"/>
    <property type="match status" value="1"/>
</dbReference>
<dbReference type="RefSeq" id="WP_127683929.1">
    <property type="nucleotide sequence ID" value="NZ_SACM01000005.1"/>
</dbReference>
<dbReference type="EMBL" id="SACM01000005">
    <property type="protein sequence ID" value="RVT82948.1"/>
    <property type="molecule type" value="Genomic_DNA"/>
</dbReference>
<protein>
    <submittedName>
        <fullName evidence="1">Zinc-dependent peptidase</fullName>
    </submittedName>
</protein>
<dbReference type="Proteomes" id="UP000288587">
    <property type="component" value="Unassembled WGS sequence"/>
</dbReference>
<accession>A0A3S2UXA7</accession>
<sequence length="274" mass="30407">MALTVLMLLGLAVVAFLVGQPLWRSHRRWRLRQQPFPLAWRRILRRRVPQVARLPADLQLRLKGLMQVFLAEKAFIGCGGLVVTDEMRVTVAAQACLPLLGHTRGYYPKLTQVLLYPGAFVVNRPFNAPGGVVQDQRRALLGESWGEGQVILSWADVVHGAAVPDDGRNVVVHEFAHQLDQVKGVANGAPWMPVRRDREHWAAVMGQAYAELRQTLARGEVPALLDPYGATDPAEFFAVASEVFFEQGAALQAQHPPLYRALATYYGCDSAAWL</sequence>
<dbReference type="InterPro" id="IPR010384">
    <property type="entry name" value="MtfA_fam"/>
</dbReference>
<dbReference type="OrthoDB" id="9786424at2"/>
<dbReference type="InterPro" id="IPR024079">
    <property type="entry name" value="MetalloPept_cat_dom_sf"/>
</dbReference>
<dbReference type="InterPro" id="IPR042252">
    <property type="entry name" value="MtfA_N"/>
</dbReference>
<dbReference type="GO" id="GO:0008237">
    <property type="term" value="F:metallopeptidase activity"/>
    <property type="evidence" value="ECO:0007669"/>
    <property type="project" value="InterPro"/>
</dbReference>
<proteinExistence type="predicted"/>
<organism evidence="1 2">
    <name type="scientific">Inhella crocodyli</name>
    <dbReference type="NCBI Taxonomy" id="2499851"/>
    <lineage>
        <taxon>Bacteria</taxon>
        <taxon>Pseudomonadati</taxon>
        <taxon>Pseudomonadota</taxon>
        <taxon>Betaproteobacteria</taxon>
        <taxon>Burkholderiales</taxon>
        <taxon>Sphaerotilaceae</taxon>
        <taxon>Inhella</taxon>
    </lineage>
</organism>
<dbReference type="AlphaFoldDB" id="A0A3S2UXA7"/>